<proteinExistence type="inferred from homology"/>
<dbReference type="CDD" id="cd06160">
    <property type="entry name" value="S2P-M50_like_2"/>
    <property type="match status" value="1"/>
</dbReference>
<dbReference type="GO" id="GO:0006508">
    <property type="term" value="P:proteolysis"/>
    <property type="evidence" value="ECO:0007669"/>
    <property type="project" value="UniProtKB-KW"/>
</dbReference>
<organism evidence="8 9">
    <name type="scientific">Tichowtungia aerotolerans</name>
    <dbReference type="NCBI Taxonomy" id="2697043"/>
    <lineage>
        <taxon>Bacteria</taxon>
        <taxon>Pseudomonadati</taxon>
        <taxon>Kiritimatiellota</taxon>
        <taxon>Tichowtungiia</taxon>
        <taxon>Tichowtungiales</taxon>
        <taxon>Tichowtungiaceae</taxon>
        <taxon>Tichowtungia</taxon>
    </lineage>
</organism>
<gene>
    <name evidence="8" type="ORF">GT409_03220</name>
</gene>
<keyword evidence="7" id="KW-0812">Transmembrane</keyword>
<reference evidence="8 9" key="1">
    <citation type="submission" date="2020-01" db="EMBL/GenBank/DDBJ databases">
        <title>Ponticoccus aerotolerans gen. nov., sp. nov., an anaerobic bacterium and proposal of Ponticoccusceae fam. nov., Ponticoccusles ord. nov. and Ponticoccuse classis nov. in the phylum Kiritimatiellaeota.</title>
        <authorList>
            <person name="Zhou L.Y."/>
            <person name="Du Z.J."/>
        </authorList>
    </citation>
    <scope>NUCLEOTIDE SEQUENCE [LARGE SCALE GENOMIC DNA]</scope>
    <source>
        <strain evidence="8 9">S-5007</strain>
    </source>
</reference>
<accession>A0A6P1MBM4</accession>
<sequence length="402" mass="44038">MSESIPVRSFPSYEEAHKASAQLEAENISGKIIKESSGLFFSLLVAKEYSEKAAGLLEDSGFEPPAEKLRAKPVPTDTPHGFPFSRVSATAVRQAMEKKKRGLISKILTLVISLLIFAGAGLLTGSPLNLLMLVLVLLIHETGHWIGMKIFRYNDVQMFFIPGFGAAVSGEAATPSAKHQAIVSLLGPVPGILIGIACIIGYVFSKQQILLRTADMFLLINSFNLLPIYPLDGGRFLEAVLFSRHPKAEIGFKLVTALAIGFIAFQWKSAALGVLAYISIVSLKQVKDVAEVSKQLRAEVPPDRIETHREIPDHWLNRILYELDKKLPENQKSPRGFASAAQTIWNRIHLRHCSARATAGLTLIYLLFLAPYTGILALNKIAASMQQEKNSAPMGQQATDNL</sequence>
<dbReference type="PANTHER" id="PTHR39188:SF3">
    <property type="entry name" value="STAGE IV SPORULATION PROTEIN FB"/>
    <property type="match status" value="1"/>
</dbReference>
<evidence type="ECO:0000256" key="7">
    <source>
        <dbReference type="SAM" id="Phobius"/>
    </source>
</evidence>
<dbReference type="KEGG" id="taer:GT409_03220"/>
<feature type="transmembrane region" description="Helical" evidence="7">
    <location>
        <begin position="103"/>
        <end position="122"/>
    </location>
</feature>
<keyword evidence="7" id="KW-1133">Transmembrane helix</keyword>
<dbReference type="RefSeq" id="WP_160626892.1">
    <property type="nucleotide sequence ID" value="NZ_CP047593.1"/>
</dbReference>
<keyword evidence="4" id="KW-0378">Hydrolase</keyword>
<dbReference type="AlphaFoldDB" id="A0A6P1MBM4"/>
<evidence type="ECO:0000256" key="6">
    <source>
        <dbReference type="ARBA" id="ARBA00023049"/>
    </source>
</evidence>
<dbReference type="Proteomes" id="UP000464954">
    <property type="component" value="Chromosome"/>
</dbReference>
<keyword evidence="6" id="KW-0482">Metalloprotease</keyword>
<evidence type="ECO:0000256" key="5">
    <source>
        <dbReference type="ARBA" id="ARBA00022833"/>
    </source>
</evidence>
<dbReference type="PANTHER" id="PTHR39188">
    <property type="entry name" value="MEMBRANE-ASSOCIATED ZINC METALLOPROTEASE M50B"/>
    <property type="match status" value="1"/>
</dbReference>
<evidence type="ECO:0000256" key="4">
    <source>
        <dbReference type="ARBA" id="ARBA00022801"/>
    </source>
</evidence>
<comment type="similarity">
    <text evidence="2">Belongs to the peptidase M50B family.</text>
</comment>
<feature type="transmembrane region" description="Helical" evidence="7">
    <location>
        <begin position="250"/>
        <end position="278"/>
    </location>
</feature>
<evidence type="ECO:0000256" key="2">
    <source>
        <dbReference type="ARBA" id="ARBA00007931"/>
    </source>
</evidence>
<comment type="cofactor">
    <cofactor evidence="1">
        <name>Zn(2+)</name>
        <dbReference type="ChEBI" id="CHEBI:29105"/>
    </cofactor>
</comment>
<evidence type="ECO:0008006" key="10">
    <source>
        <dbReference type="Google" id="ProtNLM"/>
    </source>
</evidence>
<keyword evidence="3" id="KW-0645">Protease</keyword>
<feature type="transmembrane region" description="Helical" evidence="7">
    <location>
        <begin position="357"/>
        <end position="378"/>
    </location>
</feature>
<keyword evidence="9" id="KW-1185">Reference proteome</keyword>
<protein>
    <recommendedName>
        <fullName evidence="10">Site-2 protease family protein</fullName>
    </recommendedName>
</protein>
<evidence type="ECO:0000256" key="3">
    <source>
        <dbReference type="ARBA" id="ARBA00022670"/>
    </source>
</evidence>
<dbReference type="EMBL" id="CP047593">
    <property type="protein sequence ID" value="QHI68505.1"/>
    <property type="molecule type" value="Genomic_DNA"/>
</dbReference>
<name>A0A6P1MBM4_9BACT</name>
<dbReference type="GO" id="GO:0008237">
    <property type="term" value="F:metallopeptidase activity"/>
    <property type="evidence" value="ECO:0007669"/>
    <property type="project" value="UniProtKB-KW"/>
</dbReference>
<evidence type="ECO:0000313" key="8">
    <source>
        <dbReference type="EMBL" id="QHI68505.1"/>
    </source>
</evidence>
<keyword evidence="7" id="KW-0472">Membrane</keyword>
<keyword evidence="5" id="KW-0862">Zinc</keyword>
<feature type="transmembrane region" description="Helical" evidence="7">
    <location>
        <begin position="209"/>
        <end position="230"/>
    </location>
</feature>
<evidence type="ECO:0000313" key="9">
    <source>
        <dbReference type="Proteomes" id="UP000464954"/>
    </source>
</evidence>
<feature type="transmembrane region" description="Helical" evidence="7">
    <location>
        <begin position="181"/>
        <end position="204"/>
    </location>
</feature>
<evidence type="ECO:0000256" key="1">
    <source>
        <dbReference type="ARBA" id="ARBA00001947"/>
    </source>
</evidence>